<sequence>MGVLGRYDDEADKLQPARKAAALGRYDETSSDSERGLTLLEVPGDAKLGEGVDPMQGIQQTIPTGVSLPEVYVWGGVWQMWDIFVKLRLFLQSDNTVKELRNQYSHRIGGALVQANVFRQVGLHHMVPGHTHEDVDGVYLDFCLAAFSLAAASLASANDIQTPSDIRRRLLHSLSPVFTKRGWDFDVELMSTVRDWASIAPDHVTFKNCFKIRKQEEGKDITPVPHDFTFLARQDMPSGGEGIPKSERVPRALRDPSQTSRDIFSLVKQRMSSTALCQDPLLCMPGSLSSIAEQFVSDASKNSSPKLTWQLESERRQELSLISKGIERDFPHLRRAVAWYGTMLEESPVAGTVPDLSFLRNAPAISPNLHEFELGVISAGNFGDYVMNAWPTKLDMVESIKIHQRLSSVKIPLRDAMSKVCAEYNKMVTLRRHCIDSGLPHEILQMDFYVPGSLSRKEDVKYKGKDVFQEVLTTTMATALCYVDREAHQRSWEVVTKFVETNLVTFQGKSAEAESTVLPNCRSWIRSASSEVGTAPFDHSIVLMLNGPTVGVFSATQKSFFLNFVANVIADHPQNAIAFVVHPNRAGHRDMRLMGLLSFLYSIFFQPVAVKCGRAMLCNFDGIIKSDCQEAEKGGGCVGGEVNEG</sequence>
<protein>
    <recommendedName>
        <fullName evidence="1">DUF7869 domain-containing protein</fullName>
    </recommendedName>
</protein>
<evidence type="ECO:0000259" key="1">
    <source>
        <dbReference type="Pfam" id="PF25273"/>
    </source>
</evidence>
<name>A0ABP0PZR6_9DINO</name>
<proteinExistence type="predicted"/>
<evidence type="ECO:0000313" key="3">
    <source>
        <dbReference type="Proteomes" id="UP001642484"/>
    </source>
</evidence>
<evidence type="ECO:0000313" key="2">
    <source>
        <dbReference type="EMBL" id="CAK9080828.1"/>
    </source>
</evidence>
<reference evidence="2 3" key="1">
    <citation type="submission" date="2024-02" db="EMBL/GenBank/DDBJ databases">
        <authorList>
            <person name="Chen Y."/>
            <person name="Shah S."/>
            <person name="Dougan E. K."/>
            <person name="Thang M."/>
            <person name="Chan C."/>
        </authorList>
    </citation>
    <scope>NUCLEOTIDE SEQUENCE [LARGE SCALE GENOMIC DNA]</scope>
</reference>
<organism evidence="2 3">
    <name type="scientific">Durusdinium trenchii</name>
    <dbReference type="NCBI Taxonomy" id="1381693"/>
    <lineage>
        <taxon>Eukaryota</taxon>
        <taxon>Sar</taxon>
        <taxon>Alveolata</taxon>
        <taxon>Dinophyceae</taxon>
        <taxon>Suessiales</taxon>
        <taxon>Symbiodiniaceae</taxon>
        <taxon>Durusdinium</taxon>
    </lineage>
</organism>
<dbReference type="InterPro" id="IPR057191">
    <property type="entry name" value="DUF7869"/>
</dbReference>
<dbReference type="Proteomes" id="UP001642484">
    <property type="component" value="Unassembled WGS sequence"/>
</dbReference>
<accession>A0ABP0PZR6</accession>
<keyword evidence="3" id="KW-1185">Reference proteome</keyword>
<feature type="domain" description="DUF7869" evidence="1">
    <location>
        <begin position="88"/>
        <end position="220"/>
    </location>
</feature>
<comment type="caution">
    <text evidence="2">The sequence shown here is derived from an EMBL/GenBank/DDBJ whole genome shotgun (WGS) entry which is preliminary data.</text>
</comment>
<dbReference type="EMBL" id="CAXAMN010023784">
    <property type="protein sequence ID" value="CAK9080828.1"/>
    <property type="molecule type" value="Genomic_DNA"/>
</dbReference>
<gene>
    <name evidence="2" type="ORF">CCMP2556_LOCUS39626</name>
</gene>
<dbReference type="Pfam" id="PF25273">
    <property type="entry name" value="DUF7869"/>
    <property type="match status" value="1"/>
</dbReference>